<dbReference type="Proteomes" id="UP000318834">
    <property type="component" value="Unassembled WGS sequence"/>
</dbReference>
<comment type="caution">
    <text evidence="2">The sequence shown here is derived from an EMBL/GenBank/DDBJ whole genome shotgun (WGS) entry which is preliminary data.</text>
</comment>
<reference evidence="2 3" key="1">
    <citation type="journal article" date="2019" name="Nat. Microbiol.">
        <title>Mediterranean grassland soil C-N compound turnover is dependent on rainfall and depth, and is mediated by genomically divergent microorganisms.</title>
        <authorList>
            <person name="Diamond S."/>
            <person name="Andeer P.F."/>
            <person name="Li Z."/>
            <person name="Crits-Christoph A."/>
            <person name="Burstein D."/>
            <person name="Anantharaman K."/>
            <person name="Lane K.R."/>
            <person name="Thomas B.C."/>
            <person name="Pan C."/>
            <person name="Northen T.R."/>
            <person name="Banfield J.F."/>
        </authorList>
    </citation>
    <scope>NUCLEOTIDE SEQUENCE [LARGE SCALE GENOMIC DNA]</scope>
    <source>
        <strain evidence="2">NP_8</strain>
    </source>
</reference>
<gene>
    <name evidence="2" type="ORF">E6H05_09990</name>
</gene>
<dbReference type="InterPro" id="IPR043734">
    <property type="entry name" value="DUF5678"/>
</dbReference>
<dbReference type="EMBL" id="VBAP01000074">
    <property type="protein sequence ID" value="TMI73158.1"/>
    <property type="molecule type" value="Genomic_DNA"/>
</dbReference>
<feature type="domain" description="DUF5678" evidence="1">
    <location>
        <begin position="11"/>
        <end position="47"/>
    </location>
</feature>
<dbReference type="AlphaFoldDB" id="A0A537IP77"/>
<organism evidence="2 3">
    <name type="scientific">Candidatus Segetimicrobium genomatis</name>
    <dbReference type="NCBI Taxonomy" id="2569760"/>
    <lineage>
        <taxon>Bacteria</taxon>
        <taxon>Bacillati</taxon>
        <taxon>Candidatus Sysuimicrobiota</taxon>
        <taxon>Candidatus Sysuimicrobiia</taxon>
        <taxon>Candidatus Sysuimicrobiales</taxon>
        <taxon>Candidatus Segetimicrobiaceae</taxon>
        <taxon>Candidatus Segetimicrobium</taxon>
    </lineage>
</organism>
<accession>A0A537IP77</accession>
<sequence length="72" mass="8797">MRWFEENRERLLRRYRDQYVAVDRNQVIDHDRDFDVLARRIFAKLGTRPVFIPRVTAEERVVRIPSPRVAET</sequence>
<name>A0A537IP77_9BACT</name>
<proteinExistence type="predicted"/>
<evidence type="ECO:0000313" key="3">
    <source>
        <dbReference type="Proteomes" id="UP000318834"/>
    </source>
</evidence>
<protein>
    <recommendedName>
        <fullName evidence="1">DUF5678 domain-containing protein</fullName>
    </recommendedName>
</protein>
<evidence type="ECO:0000313" key="2">
    <source>
        <dbReference type="EMBL" id="TMI73158.1"/>
    </source>
</evidence>
<dbReference type="Pfam" id="PF18929">
    <property type="entry name" value="DUF5678"/>
    <property type="match status" value="1"/>
</dbReference>
<evidence type="ECO:0000259" key="1">
    <source>
        <dbReference type="Pfam" id="PF18929"/>
    </source>
</evidence>